<feature type="region of interest" description="Disordered" evidence="1">
    <location>
        <begin position="497"/>
        <end position="516"/>
    </location>
</feature>
<sequence length="722" mass="79459">MKWSRRPPPLSIRPDYSRSAASLYLGASPNPYHRSRTPSSSHSSASRHGRFEWHPRMPSDRGDRSPSLSSIVGMYRPPSSARNYRSHSQRACQFYYDYSEDFDNPTVREDDIQQQSIAHAELYHGDGGSEGECSPDADVMTNMDCAVQAKNCSPRAHEDDNNNNNACSPLMNSAESIPHNGEHNACNQADSRLGEVRALRKLSRSAPPSSQQLKQASLREDREAQNELAGLVSNSPRSKLLRMSKNLAGRPVSNQLCDKTNTSPNGGVADCSPDQSLPDFASIFGSFDLLDRSPYFKSTTSLAKALDASGDTRSIHSADHASHTRHIHDVSSTDTNSSEELVDESRFSLSRSAQGKKLDILSPEPISPVRGLKVKNSIPQLMKALPPLPSKLSQYVQNVTENSGPKDAEQTEQIVAEGYCGEDMMQNEPRKAQTGVEARASPSKFKVRVKQTTASQGHTAPTGTSYGLDHQAQSGELSQNLAVQALAKPKLKIRISRTQLGQGHHTTPGELPRANRLKDCNSLAELAPYSSKPSKIADNDIDVGGDMDKQGSHSDERHELFDGVDELPGHRISTSSQPSDPFNIPYPSTSDDSATNNRSISSSNKETLVPRPSCSPDTSLHHEIGLRKKMSMFRLRLVESLSSAKKDEKSGELAHSESHISIVMASKDSETNMTVHANHTSRSNKGKPDWMANRVKRWAMDAKRAVRSYVRRTLDRPPRRNV</sequence>
<reference evidence="2" key="1">
    <citation type="journal article" date="2020" name="bioRxiv">
        <title>Whole genome comparisons of ergot fungi reveals the divergence and evolution of species within the genus Claviceps are the result of varying mechanisms driving genome evolution and host range expansion.</title>
        <authorList>
            <person name="Wyka S.A."/>
            <person name="Mondo S.J."/>
            <person name="Liu M."/>
            <person name="Dettman J."/>
            <person name="Nalam V."/>
            <person name="Broders K.D."/>
        </authorList>
    </citation>
    <scope>NUCLEOTIDE SEQUENCE</scope>
    <source>
        <strain evidence="2">CCC 602</strain>
    </source>
</reference>
<feature type="compositionally biased region" description="Low complexity" evidence="1">
    <location>
        <begin position="37"/>
        <end position="46"/>
    </location>
</feature>
<evidence type="ECO:0000313" key="3">
    <source>
        <dbReference type="Proteomes" id="UP000748025"/>
    </source>
</evidence>
<feature type="compositionally biased region" description="Polar residues" evidence="1">
    <location>
        <begin position="162"/>
        <end position="175"/>
    </location>
</feature>
<dbReference type="EMBL" id="SRPW01000673">
    <property type="protein sequence ID" value="KAG6012965.1"/>
    <property type="molecule type" value="Genomic_DNA"/>
</dbReference>
<feature type="region of interest" description="Disordered" evidence="1">
    <location>
        <begin position="25"/>
        <end position="86"/>
    </location>
</feature>
<feature type="region of interest" description="Disordered" evidence="1">
    <location>
        <begin position="531"/>
        <end position="620"/>
    </location>
</feature>
<organism evidence="2 3">
    <name type="scientific">Claviceps pusilla</name>
    <dbReference type="NCBI Taxonomy" id="123648"/>
    <lineage>
        <taxon>Eukaryota</taxon>
        <taxon>Fungi</taxon>
        <taxon>Dikarya</taxon>
        <taxon>Ascomycota</taxon>
        <taxon>Pezizomycotina</taxon>
        <taxon>Sordariomycetes</taxon>
        <taxon>Hypocreomycetidae</taxon>
        <taxon>Hypocreales</taxon>
        <taxon>Clavicipitaceae</taxon>
        <taxon>Claviceps</taxon>
    </lineage>
</organism>
<dbReference type="Proteomes" id="UP000748025">
    <property type="component" value="Unassembled WGS sequence"/>
</dbReference>
<feature type="compositionally biased region" description="Basic and acidic residues" evidence="1">
    <location>
        <begin position="49"/>
        <end position="64"/>
    </location>
</feature>
<keyword evidence="3" id="KW-1185">Reference proteome</keyword>
<feature type="compositionally biased region" description="Basic and acidic residues" evidence="1">
    <location>
        <begin position="546"/>
        <end position="561"/>
    </location>
</feature>
<feature type="region of interest" description="Disordered" evidence="1">
    <location>
        <begin position="201"/>
        <end position="222"/>
    </location>
</feature>
<feature type="region of interest" description="Disordered" evidence="1">
    <location>
        <begin position="314"/>
        <end position="343"/>
    </location>
</feature>
<evidence type="ECO:0000313" key="2">
    <source>
        <dbReference type="EMBL" id="KAG6012965.1"/>
    </source>
</evidence>
<gene>
    <name evidence="2" type="ORF">E4U43_007553</name>
</gene>
<accession>A0A9P7NEQ1</accession>
<dbReference type="OrthoDB" id="4156126at2759"/>
<name>A0A9P7NEQ1_9HYPO</name>
<feature type="region of interest" description="Disordered" evidence="1">
    <location>
        <begin position="153"/>
        <end position="187"/>
    </location>
</feature>
<feature type="compositionally biased region" description="Polar residues" evidence="1">
    <location>
        <begin position="572"/>
        <end position="606"/>
    </location>
</feature>
<evidence type="ECO:0000256" key="1">
    <source>
        <dbReference type="SAM" id="MobiDB-lite"/>
    </source>
</evidence>
<dbReference type="AlphaFoldDB" id="A0A9P7NEQ1"/>
<comment type="caution">
    <text evidence="2">The sequence shown here is derived from an EMBL/GenBank/DDBJ whole genome shotgun (WGS) entry which is preliminary data.</text>
</comment>
<proteinExistence type="predicted"/>
<protein>
    <submittedName>
        <fullName evidence="2">Uncharacterized protein</fullName>
    </submittedName>
</protein>
<feature type="compositionally biased region" description="Basic and acidic residues" evidence="1">
    <location>
        <begin position="314"/>
        <end position="331"/>
    </location>
</feature>
<feature type="compositionally biased region" description="Polar residues" evidence="1">
    <location>
        <begin position="206"/>
        <end position="215"/>
    </location>
</feature>